<name>A0ABQ4LVA8_9BACL</name>
<feature type="transmembrane region" description="Helical" evidence="1">
    <location>
        <begin position="73"/>
        <end position="97"/>
    </location>
</feature>
<comment type="caution">
    <text evidence="2">The sequence shown here is derived from an EMBL/GenBank/DDBJ whole genome shotgun (WGS) entry which is preliminary data.</text>
</comment>
<keyword evidence="1" id="KW-0472">Membrane</keyword>
<organism evidence="2 3">
    <name type="scientific">Paenibacillus cookii</name>
    <dbReference type="NCBI Taxonomy" id="157839"/>
    <lineage>
        <taxon>Bacteria</taxon>
        <taxon>Bacillati</taxon>
        <taxon>Bacillota</taxon>
        <taxon>Bacilli</taxon>
        <taxon>Bacillales</taxon>
        <taxon>Paenibacillaceae</taxon>
        <taxon>Paenibacillus</taxon>
    </lineage>
</organism>
<dbReference type="EMBL" id="BORW01000008">
    <property type="protein sequence ID" value="GIO67196.1"/>
    <property type="molecule type" value="Genomic_DNA"/>
</dbReference>
<proteinExistence type="predicted"/>
<dbReference type="Proteomes" id="UP000680638">
    <property type="component" value="Unassembled WGS sequence"/>
</dbReference>
<accession>A0ABQ4LVA8</accession>
<reference evidence="2 3" key="1">
    <citation type="submission" date="2021-03" db="EMBL/GenBank/DDBJ databases">
        <title>Antimicrobial resistance genes in bacteria isolated from Japanese honey, and their potential for conferring macrolide and lincosamide resistance in the American foulbrood pathogen Paenibacillus larvae.</title>
        <authorList>
            <person name="Okamoto M."/>
            <person name="Kumagai M."/>
            <person name="Kanamori H."/>
            <person name="Takamatsu D."/>
        </authorList>
    </citation>
    <scope>NUCLEOTIDE SEQUENCE [LARGE SCALE GENOMIC DNA]</scope>
    <source>
        <strain evidence="2 3">J21TS3</strain>
    </source>
</reference>
<keyword evidence="3" id="KW-1185">Reference proteome</keyword>
<evidence type="ECO:0000256" key="1">
    <source>
        <dbReference type="SAM" id="Phobius"/>
    </source>
</evidence>
<evidence type="ECO:0000313" key="2">
    <source>
        <dbReference type="EMBL" id="GIO67196.1"/>
    </source>
</evidence>
<dbReference type="RefSeq" id="WP_212949366.1">
    <property type="nucleotide sequence ID" value="NZ_BORW01000008.1"/>
</dbReference>
<evidence type="ECO:0008006" key="4">
    <source>
        <dbReference type="Google" id="ProtNLM"/>
    </source>
</evidence>
<gene>
    <name evidence="2" type="ORF">J21TS3_20170</name>
</gene>
<protein>
    <recommendedName>
        <fullName evidence="4">DUF4342 domain-containing protein</fullName>
    </recommendedName>
</protein>
<keyword evidence="1" id="KW-0812">Transmembrane</keyword>
<evidence type="ECO:0000313" key="3">
    <source>
        <dbReference type="Proteomes" id="UP000680638"/>
    </source>
</evidence>
<sequence length="100" mass="11511">MTEEVKENKRLEDLRKKHSELWEALSALREDQAERLLDSFSKQIRKAEADGNRQVRNEADGEPGIGHTLRSPWFYVSLFIGLSLPVAAYIAFIYMSLSLE</sequence>
<keyword evidence="1" id="KW-1133">Transmembrane helix</keyword>